<accession>A0ABW6JSR8</accession>
<reference evidence="3 4" key="1">
    <citation type="submission" date="2024-08" db="EMBL/GenBank/DDBJ databases">
        <title>Two novel Cytobacillus novel species.</title>
        <authorList>
            <person name="Liu G."/>
        </authorList>
    </citation>
    <scope>NUCLEOTIDE SEQUENCE [LARGE SCALE GENOMIC DNA]</scope>
    <source>
        <strain evidence="3 4">FJAT-53684</strain>
    </source>
</reference>
<proteinExistence type="predicted"/>
<feature type="domain" description="FHA" evidence="2">
    <location>
        <begin position="113"/>
        <end position="166"/>
    </location>
</feature>
<dbReference type="Pfam" id="PF16697">
    <property type="entry name" value="Yop-YscD_cpl"/>
    <property type="match status" value="1"/>
</dbReference>
<organism evidence="3 4">
    <name type="scientific">Cytobacillus mangrovibacter</name>
    <dbReference type="NCBI Taxonomy" id="3299024"/>
    <lineage>
        <taxon>Bacteria</taxon>
        <taxon>Bacillati</taxon>
        <taxon>Bacillota</taxon>
        <taxon>Bacilli</taxon>
        <taxon>Bacillales</taxon>
        <taxon>Bacillaceae</taxon>
        <taxon>Cytobacillus</taxon>
    </lineage>
</organism>
<dbReference type="EMBL" id="JBIACJ010000001">
    <property type="protein sequence ID" value="MFE8694896.1"/>
    <property type="molecule type" value="Genomic_DNA"/>
</dbReference>
<feature type="region of interest" description="Disordered" evidence="1">
    <location>
        <begin position="35"/>
        <end position="76"/>
    </location>
</feature>
<sequence>MKRCTNGHYYDETKHSLCPHCGVNIDLNLDVTMPKRSTQGDDPVKTQGIYPNPNSELGKTIAKRPEEKRSHQSDGKTVAMIRKQMGIDPVVGWFVCIEGPDKGKDFRIRNERNFIGRSDKMDICISGDEAISRENHAIVSYSPKKRLFRIYPGDSRGLVYLNDEEVITVDELKLYDVIELGKTKLMFVPFCSEQFDWDA</sequence>
<comment type="caution">
    <text evidence="3">The sequence shown here is derived from an EMBL/GenBank/DDBJ whole genome shotgun (WGS) entry which is preliminary data.</text>
</comment>
<dbReference type="CDD" id="cd00060">
    <property type="entry name" value="FHA"/>
    <property type="match status" value="1"/>
</dbReference>
<dbReference type="InterPro" id="IPR008984">
    <property type="entry name" value="SMAD_FHA_dom_sf"/>
</dbReference>
<gene>
    <name evidence="3" type="ORF">ACFYKT_00830</name>
</gene>
<evidence type="ECO:0000313" key="4">
    <source>
        <dbReference type="Proteomes" id="UP001601058"/>
    </source>
</evidence>
<dbReference type="Proteomes" id="UP001601058">
    <property type="component" value="Unassembled WGS sequence"/>
</dbReference>
<dbReference type="Gene3D" id="2.60.200.20">
    <property type="match status" value="1"/>
</dbReference>
<evidence type="ECO:0000259" key="2">
    <source>
        <dbReference type="PROSITE" id="PS50006"/>
    </source>
</evidence>
<evidence type="ECO:0000256" key="1">
    <source>
        <dbReference type="SAM" id="MobiDB-lite"/>
    </source>
</evidence>
<dbReference type="RefSeq" id="WP_389214059.1">
    <property type="nucleotide sequence ID" value="NZ_JBIACJ010000001.1"/>
</dbReference>
<name>A0ABW6JSR8_9BACI</name>
<feature type="compositionally biased region" description="Basic and acidic residues" evidence="1">
    <location>
        <begin position="63"/>
        <end position="74"/>
    </location>
</feature>
<keyword evidence="4" id="KW-1185">Reference proteome</keyword>
<dbReference type="SUPFAM" id="SSF49879">
    <property type="entry name" value="SMAD/FHA domain"/>
    <property type="match status" value="1"/>
</dbReference>
<dbReference type="InterPro" id="IPR000253">
    <property type="entry name" value="FHA_dom"/>
</dbReference>
<dbReference type="PROSITE" id="PS50006">
    <property type="entry name" value="FHA_DOMAIN"/>
    <property type="match status" value="1"/>
</dbReference>
<protein>
    <submittedName>
        <fullName evidence="3">FHA domain-containing protein</fullName>
    </submittedName>
</protein>
<dbReference type="InterPro" id="IPR032030">
    <property type="entry name" value="YscD_cytoplasmic_dom"/>
</dbReference>
<evidence type="ECO:0000313" key="3">
    <source>
        <dbReference type="EMBL" id="MFE8694896.1"/>
    </source>
</evidence>